<dbReference type="GO" id="GO:0005700">
    <property type="term" value="C:polytene chromosome"/>
    <property type="evidence" value="ECO:0007669"/>
    <property type="project" value="TreeGrafter"/>
</dbReference>
<dbReference type="GO" id="GO:0006357">
    <property type="term" value="P:regulation of transcription by RNA polymerase II"/>
    <property type="evidence" value="ECO:0007669"/>
    <property type="project" value="TreeGrafter"/>
</dbReference>
<organism evidence="4 5">
    <name type="scientific">Cylindrotheca closterium</name>
    <dbReference type="NCBI Taxonomy" id="2856"/>
    <lineage>
        <taxon>Eukaryota</taxon>
        <taxon>Sar</taxon>
        <taxon>Stramenopiles</taxon>
        <taxon>Ochrophyta</taxon>
        <taxon>Bacillariophyta</taxon>
        <taxon>Bacillariophyceae</taxon>
        <taxon>Bacillariophycidae</taxon>
        <taxon>Bacillariales</taxon>
        <taxon>Bacillariaceae</taxon>
        <taxon>Cylindrotheca</taxon>
    </lineage>
</organism>
<keyword evidence="5" id="KW-1185">Reference proteome</keyword>
<keyword evidence="2" id="KW-0812">Transmembrane</keyword>
<reference evidence="4" key="1">
    <citation type="submission" date="2023-08" db="EMBL/GenBank/DDBJ databases">
        <authorList>
            <person name="Audoor S."/>
            <person name="Bilcke G."/>
        </authorList>
    </citation>
    <scope>NUCLEOTIDE SEQUENCE</scope>
</reference>
<evidence type="ECO:0000313" key="5">
    <source>
        <dbReference type="Proteomes" id="UP001295423"/>
    </source>
</evidence>
<dbReference type="GO" id="GO:0042799">
    <property type="term" value="F:histone H4K20 methyltransferase activity"/>
    <property type="evidence" value="ECO:0007669"/>
    <property type="project" value="TreeGrafter"/>
</dbReference>
<dbReference type="InterPro" id="IPR051760">
    <property type="entry name" value="KMT5A"/>
</dbReference>
<evidence type="ECO:0000259" key="3">
    <source>
        <dbReference type="PROSITE" id="PS50280"/>
    </source>
</evidence>
<feature type="transmembrane region" description="Helical" evidence="2">
    <location>
        <begin position="78"/>
        <end position="100"/>
    </location>
</feature>
<evidence type="ECO:0000256" key="2">
    <source>
        <dbReference type="SAM" id="Phobius"/>
    </source>
</evidence>
<dbReference type="AlphaFoldDB" id="A0AAD2FP28"/>
<gene>
    <name evidence="4" type="ORF">CYCCA115_LOCUS11302</name>
</gene>
<comment type="caution">
    <text evidence="4">The sequence shown here is derived from an EMBL/GenBank/DDBJ whole genome shotgun (WGS) entry which is preliminary data.</text>
</comment>
<sequence>MHLTITPHGPAVPSRLPEAALLLQHHPRCHRFPSSVCLHSKIDRSTDDDDSQKLIAPNDDNVRSPNPLRLQVKEERRLRTTGLIIGISFLSLASVLGILLGLFDPLVFLGLLLIGISIRYGITESYNEYQAPFPSSAFEVQPSTIPSAGMGLFAGSNLAKSTYLFDYEGEVLTEEDYFSRYPNGDGRYVARVDTGFFSLLGSEPVYIDGIDPKKSNKARYMNSASEDMANVYWKKQQFGFQAGVMHFYSSRDIQKGEELFFDYGDTYWQAADQIDSSKQEENEI</sequence>
<dbReference type="EMBL" id="CAKOGP040001736">
    <property type="protein sequence ID" value="CAJ1947775.1"/>
    <property type="molecule type" value="Genomic_DNA"/>
</dbReference>
<proteinExistence type="predicted"/>
<dbReference type="PANTHER" id="PTHR46167:SF1">
    <property type="entry name" value="N-LYSINE METHYLTRANSFERASE KMT5A"/>
    <property type="match status" value="1"/>
</dbReference>
<dbReference type="InterPro" id="IPR001214">
    <property type="entry name" value="SET_dom"/>
</dbReference>
<dbReference type="SMART" id="SM00317">
    <property type="entry name" value="SET"/>
    <property type="match status" value="1"/>
</dbReference>
<keyword evidence="2" id="KW-0472">Membrane</keyword>
<dbReference type="PROSITE" id="PS50280">
    <property type="entry name" value="SET"/>
    <property type="match status" value="1"/>
</dbReference>
<dbReference type="InterPro" id="IPR046341">
    <property type="entry name" value="SET_dom_sf"/>
</dbReference>
<dbReference type="Pfam" id="PF00856">
    <property type="entry name" value="SET"/>
    <property type="match status" value="1"/>
</dbReference>
<evidence type="ECO:0000256" key="1">
    <source>
        <dbReference type="SAM" id="MobiDB-lite"/>
    </source>
</evidence>
<dbReference type="Proteomes" id="UP001295423">
    <property type="component" value="Unassembled WGS sequence"/>
</dbReference>
<name>A0AAD2FP28_9STRA</name>
<dbReference type="Gene3D" id="2.170.270.10">
    <property type="entry name" value="SET domain"/>
    <property type="match status" value="1"/>
</dbReference>
<feature type="domain" description="SET" evidence="3">
    <location>
        <begin position="138"/>
        <end position="264"/>
    </location>
</feature>
<accession>A0AAD2FP28</accession>
<dbReference type="PANTHER" id="PTHR46167">
    <property type="entry name" value="N-LYSINE METHYLTRANSFERASE KMT5A"/>
    <property type="match status" value="1"/>
</dbReference>
<dbReference type="SUPFAM" id="SSF82199">
    <property type="entry name" value="SET domain"/>
    <property type="match status" value="1"/>
</dbReference>
<evidence type="ECO:0000313" key="4">
    <source>
        <dbReference type="EMBL" id="CAJ1947775.1"/>
    </source>
</evidence>
<keyword evidence="2" id="KW-1133">Transmembrane helix</keyword>
<dbReference type="GO" id="GO:0005634">
    <property type="term" value="C:nucleus"/>
    <property type="evidence" value="ECO:0007669"/>
    <property type="project" value="TreeGrafter"/>
</dbReference>
<protein>
    <recommendedName>
        <fullName evidence="3">SET domain-containing protein</fullName>
    </recommendedName>
</protein>
<feature type="region of interest" description="Disordered" evidence="1">
    <location>
        <begin position="43"/>
        <end position="62"/>
    </location>
</feature>